<dbReference type="Proteomes" id="UP001165960">
    <property type="component" value="Unassembled WGS sequence"/>
</dbReference>
<proteinExistence type="predicted"/>
<reference evidence="1" key="1">
    <citation type="submission" date="2022-04" db="EMBL/GenBank/DDBJ databases">
        <title>Genome of the entomopathogenic fungus Entomophthora muscae.</title>
        <authorList>
            <person name="Elya C."/>
            <person name="Lovett B.R."/>
            <person name="Lee E."/>
            <person name="Macias A.M."/>
            <person name="Hajek A.E."/>
            <person name="De Bivort B.L."/>
            <person name="Kasson M.T."/>
            <person name="De Fine Licht H.H."/>
            <person name="Stajich J.E."/>
        </authorList>
    </citation>
    <scope>NUCLEOTIDE SEQUENCE</scope>
    <source>
        <strain evidence="1">Berkeley</strain>
    </source>
</reference>
<evidence type="ECO:0000313" key="2">
    <source>
        <dbReference type="Proteomes" id="UP001165960"/>
    </source>
</evidence>
<sequence length="275" mass="30915">MACINAILDGYPPQGNHINFQVYLNDLPDNDFSEVAKCIADPAVGFESHELFRQGATVSTFMVARSFYQQCLPTNHMHLSFSFNSLHWLKTPMALSNSITLKSDSVTADEADLIKQHTTNHLVTFLNHRAAELVVGGRLILTILKDMEAMDPFNRQWHQFLKLNNYRFDQFPSVTMPAYPRSTPEVLAAIEQVEGCLQLNFIQSDISGQGSFPISALKAATYNTLVQGALRCPLFATPEDATAFIDRFYEYLAPTWVAPIPTFHLVVLERIQSNL</sequence>
<protein>
    <submittedName>
        <fullName evidence="1">Uncharacterized protein</fullName>
    </submittedName>
</protein>
<dbReference type="EMBL" id="QTSX02003202">
    <property type="protein sequence ID" value="KAJ9071460.1"/>
    <property type="molecule type" value="Genomic_DNA"/>
</dbReference>
<evidence type="ECO:0000313" key="1">
    <source>
        <dbReference type="EMBL" id="KAJ9071460.1"/>
    </source>
</evidence>
<comment type="caution">
    <text evidence="1">The sequence shown here is derived from an EMBL/GenBank/DDBJ whole genome shotgun (WGS) entry which is preliminary data.</text>
</comment>
<accession>A0ACC2TAE1</accession>
<name>A0ACC2TAE1_9FUNG</name>
<gene>
    <name evidence="1" type="ORF">DSO57_1036712</name>
</gene>
<keyword evidence="2" id="KW-1185">Reference proteome</keyword>
<organism evidence="1 2">
    <name type="scientific">Entomophthora muscae</name>
    <dbReference type="NCBI Taxonomy" id="34485"/>
    <lineage>
        <taxon>Eukaryota</taxon>
        <taxon>Fungi</taxon>
        <taxon>Fungi incertae sedis</taxon>
        <taxon>Zoopagomycota</taxon>
        <taxon>Entomophthoromycotina</taxon>
        <taxon>Entomophthoromycetes</taxon>
        <taxon>Entomophthorales</taxon>
        <taxon>Entomophthoraceae</taxon>
        <taxon>Entomophthora</taxon>
    </lineage>
</organism>